<evidence type="ECO:0000313" key="3">
    <source>
        <dbReference type="Proteomes" id="UP001447188"/>
    </source>
</evidence>
<name>A0ABR3GEG1_9PEZI</name>
<organism evidence="2 3">
    <name type="scientific">Discina gigas</name>
    <dbReference type="NCBI Taxonomy" id="1032678"/>
    <lineage>
        <taxon>Eukaryota</taxon>
        <taxon>Fungi</taxon>
        <taxon>Dikarya</taxon>
        <taxon>Ascomycota</taxon>
        <taxon>Pezizomycotina</taxon>
        <taxon>Pezizomycetes</taxon>
        <taxon>Pezizales</taxon>
        <taxon>Discinaceae</taxon>
        <taxon>Discina</taxon>
    </lineage>
</organism>
<gene>
    <name evidence="2" type="ORF">Q9L58_006677</name>
</gene>
<feature type="region of interest" description="Disordered" evidence="1">
    <location>
        <begin position="77"/>
        <end position="99"/>
    </location>
</feature>
<sequence>MGGDSSAGDGKSVRKRLAASIRRVMSIGKRDGGSSTSKETLLAPEPVPVVTTVATTAATAAPVPVAAPIGGVVTTVEPKPKPEAKTKPRTTYYPPKFPGAVAPRMTTAERAQELFKKHGLEISSVDWPLSKVPQGERVQKEIRMRVHRTCHRCDTTYTGADKICSKCSHKRCTKCPRNPVKKPKDKGKGKEKIGDKITRKKKKDYISGLTLPSRTGGQDLVRKVPRQRVHRKCHRCSTDFAGEKICKKCNHHRCKTCPREPFKKNRPPGYYDGLDPSDSDRDEPIPCRPKRVYRKPRRRVHWTCKRCSSTFEAQALLCDGCGSKKTETGLRDPPRKQSYKPTADDLERLEQRLKQTSLSA</sequence>
<evidence type="ECO:0000256" key="1">
    <source>
        <dbReference type="SAM" id="MobiDB-lite"/>
    </source>
</evidence>
<comment type="caution">
    <text evidence="2">The sequence shown here is derived from an EMBL/GenBank/DDBJ whole genome shotgun (WGS) entry which is preliminary data.</text>
</comment>
<dbReference type="EMBL" id="JBBBZM010000096">
    <property type="protein sequence ID" value="KAL0634356.1"/>
    <property type="molecule type" value="Genomic_DNA"/>
</dbReference>
<dbReference type="InterPro" id="IPR013083">
    <property type="entry name" value="Znf_RING/FYVE/PHD"/>
</dbReference>
<dbReference type="Proteomes" id="UP001447188">
    <property type="component" value="Unassembled WGS sequence"/>
</dbReference>
<reference evidence="2 3" key="1">
    <citation type="submission" date="2024-02" db="EMBL/GenBank/DDBJ databases">
        <title>Discinaceae phylogenomics.</title>
        <authorList>
            <person name="Dirks A.C."/>
            <person name="James T.Y."/>
        </authorList>
    </citation>
    <scope>NUCLEOTIDE SEQUENCE [LARGE SCALE GENOMIC DNA]</scope>
    <source>
        <strain evidence="2 3">ACD0624</strain>
    </source>
</reference>
<keyword evidence="3" id="KW-1185">Reference proteome</keyword>
<feature type="region of interest" description="Disordered" evidence="1">
    <location>
        <begin position="265"/>
        <end position="287"/>
    </location>
</feature>
<proteinExistence type="predicted"/>
<dbReference type="Gene3D" id="3.30.40.10">
    <property type="entry name" value="Zinc/RING finger domain, C3HC4 (zinc finger)"/>
    <property type="match status" value="1"/>
</dbReference>
<feature type="compositionally biased region" description="Basic and acidic residues" evidence="1">
    <location>
        <begin position="324"/>
        <end position="335"/>
    </location>
</feature>
<protein>
    <submittedName>
        <fullName evidence="2">Uncharacterized protein</fullName>
    </submittedName>
</protein>
<evidence type="ECO:0000313" key="2">
    <source>
        <dbReference type="EMBL" id="KAL0634356.1"/>
    </source>
</evidence>
<accession>A0ABR3GEG1</accession>
<feature type="compositionally biased region" description="Basic and acidic residues" evidence="1">
    <location>
        <begin position="186"/>
        <end position="197"/>
    </location>
</feature>
<feature type="region of interest" description="Disordered" evidence="1">
    <location>
        <begin position="324"/>
        <end position="347"/>
    </location>
</feature>
<feature type="region of interest" description="Disordered" evidence="1">
    <location>
        <begin position="178"/>
        <end position="199"/>
    </location>
</feature>